<accession>A0AAD9PRC4</accession>
<dbReference type="Proteomes" id="UP001249851">
    <property type="component" value="Unassembled WGS sequence"/>
</dbReference>
<proteinExistence type="predicted"/>
<reference evidence="1" key="2">
    <citation type="journal article" date="2023" name="Science">
        <title>Genomic signatures of disease resistance in endangered staghorn corals.</title>
        <authorList>
            <person name="Vollmer S.V."/>
            <person name="Selwyn J.D."/>
            <person name="Despard B.A."/>
            <person name="Roesel C.L."/>
        </authorList>
    </citation>
    <scope>NUCLEOTIDE SEQUENCE</scope>
    <source>
        <strain evidence="1">K2</strain>
    </source>
</reference>
<organism evidence="1 2">
    <name type="scientific">Acropora cervicornis</name>
    <name type="common">Staghorn coral</name>
    <dbReference type="NCBI Taxonomy" id="6130"/>
    <lineage>
        <taxon>Eukaryota</taxon>
        <taxon>Metazoa</taxon>
        <taxon>Cnidaria</taxon>
        <taxon>Anthozoa</taxon>
        <taxon>Hexacorallia</taxon>
        <taxon>Scleractinia</taxon>
        <taxon>Astrocoeniina</taxon>
        <taxon>Acroporidae</taxon>
        <taxon>Acropora</taxon>
    </lineage>
</organism>
<evidence type="ECO:0000313" key="2">
    <source>
        <dbReference type="Proteomes" id="UP001249851"/>
    </source>
</evidence>
<evidence type="ECO:0000313" key="1">
    <source>
        <dbReference type="EMBL" id="KAK2547649.1"/>
    </source>
</evidence>
<comment type="caution">
    <text evidence="1">The sequence shown here is derived from an EMBL/GenBank/DDBJ whole genome shotgun (WGS) entry which is preliminary data.</text>
</comment>
<protein>
    <submittedName>
        <fullName evidence="1">Uncharacterized protein</fullName>
    </submittedName>
</protein>
<dbReference type="EMBL" id="JARQWQ010000174">
    <property type="protein sequence ID" value="KAK2547649.1"/>
    <property type="molecule type" value="Genomic_DNA"/>
</dbReference>
<dbReference type="PANTHER" id="PTHR35450:SF2">
    <property type="entry name" value="REVERSE TRANSCRIPTASE DOMAIN-CONTAINING PROTEIN"/>
    <property type="match status" value="1"/>
</dbReference>
<keyword evidence="2" id="KW-1185">Reference proteome</keyword>
<dbReference type="AlphaFoldDB" id="A0AAD9PRC4"/>
<dbReference type="PANTHER" id="PTHR35450">
    <property type="entry name" value="REVERSE TRANSCRIPTASE DOMAIN-CONTAINING PROTEIN"/>
    <property type="match status" value="1"/>
</dbReference>
<reference evidence="1" key="1">
    <citation type="journal article" date="2023" name="G3 (Bethesda)">
        <title>Whole genome assembly and annotation of the endangered Caribbean coral Acropora cervicornis.</title>
        <authorList>
            <person name="Selwyn J.D."/>
            <person name="Vollmer S.V."/>
        </authorList>
    </citation>
    <scope>NUCLEOTIDE SEQUENCE</scope>
    <source>
        <strain evidence="1">K2</strain>
    </source>
</reference>
<sequence>MIIINVERLYIPRKDGGRGLIEVETAFKIATIGLDHYLKNKDGQYPKQVLEHDKSKAKNSITKNACKFKGEVPISEFENQEDKSASENAKAVKNKIKSRMKSVKKEKGKNKALHGQYPKLLEKPHVLAKTEYISRHDKAAAYLHWNICQDHDFEVIDKWYEHKPESVTHNKDSKITIMWDTPVNTITVNRPDIIMKDSVNSTCKLIDMSIPSDRKIALKEIEKKSKHKDLEFEIQRMWQMKTEVILVVVGALGAIKKGMVENIKRVSERANVTETQKISMLGSARILRKVLNV</sequence>
<name>A0AAD9PRC4_ACRCE</name>
<gene>
    <name evidence="1" type="ORF">P5673_032348</name>
</gene>